<organism evidence="9 10">
    <name type="scientific">Fusarium mangiferae</name>
    <name type="common">Mango malformation disease fungus</name>
    <dbReference type="NCBI Taxonomy" id="192010"/>
    <lineage>
        <taxon>Eukaryota</taxon>
        <taxon>Fungi</taxon>
        <taxon>Dikarya</taxon>
        <taxon>Ascomycota</taxon>
        <taxon>Pezizomycotina</taxon>
        <taxon>Sordariomycetes</taxon>
        <taxon>Hypocreomycetidae</taxon>
        <taxon>Hypocreales</taxon>
        <taxon>Nectriaceae</taxon>
        <taxon>Fusarium</taxon>
        <taxon>Fusarium fujikuroi species complex</taxon>
    </lineage>
</organism>
<dbReference type="InterPro" id="IPR015500">
    <property type="entry name" value="Peptidase_S8_subtilisin-rel"/>
</dbReference>
<keyword evidence="4 6" id="KW-0720">Serine protease</keyword>
<evidence type="ECO:0000313" key="10">
    <source>
        <dbReference type="Proteomes" id="UP000184255"/>
    </source>
</evidence>
<evidence type="ECO:0000256" key="1">
    <source>
        <dbReference type="ARBA" id="ARBA00011073"/>
    </source>
</evidence>
<feature type="active site" description="Charge relay system" evidence="5 6">
    <location>
        <position position="268"/>
    </location>
</feature>
<evidence type="ECO:0000256" key="2">
    <source>
        <dbReference type="ARBA" id="ARBA00022670"/>
    </source>
</evidence>
<dbReference type="CDD" id="cd07489">
    <property type="entry name" value="Peptidases_S8_5"/>
    <property type="match status" value="1"/>
</dbReference>
<dbReference type="InterPro" id="IPR023828">
    <property type="entry name" value="Peptidase_S8_Ser-AS"/>
</dbReference>
<dbReference type="GO" id="GO:0004252">
    <property type="term" value="F:serine-type endopeptidase activity"/>
    <property type="evidence" value="ECO:0007669"/>
    <property type="project" value="UniProtKB-UniRule"/>
</dbReference>
<protein>
    <submittedName>
        <fullName evidence="9">Probable subtilisin-like serine protease</fullName>
    </submittedName>
</protein>
<dbReference type="Gene3D" id="3.40.50.200">
    <property type="entry name" value="Peptidase S8/S53 domain"/>
    <property type="match status" value="1"/>
</dbReference>
<dbReference type="InterPro" id="IPR000209">
    <property type="entry name" value="Peptidase_S8/S53_dom"/>
</dbReference>
<evidence type="ECO:0000259" key="8">
    <source>
        <dbReference type="Pfam" id="PF00082"/>
    </source>
</evidence>
<dbReference type="PANTHER" id="PTHR43806:SF66">
    <property type="entry name" value="SERIN ENDOPEPTIDASE"/>
    <property type="match status" value="1"/>
</dbReference>
<evidence type="ECO:0000256" key="4">
    <source>
        <dbReference type="ARBA" id="ARBA00022825"/>
    </source>
</evidence>
<feature type="active site" description="Charge relay system" evidence="5 6">
    <location>
        <position position="321"/>
    </location>
</feature>
<dbReference type="InterPro" id="IPR034187">
    <property type="entry name" value="Peptidases_S8_5"/>
</dbReference>
<dbReference type="Proteomes" id="UP000184255">
    <property type="component" value="Unassembled WGS sequence"/>
</dbReference>
<dbReference type="RefSeq" id="XP_041678249.1">
    <property type="nucleotide sequence ID" value="XM_041827269.1"/>
</dbReference>
<keyword evidence="3 6" id="KW-0378">Hydrolase</keyword>
<dbReference type="SUPFAM" id="SSF52743">
    <property type="entry name" value="Subtilisin-like"/>
    <property type="match status" value="1"/>
</dbReference>
<dbReference type="PROSITE" id="PS00136">
    <property type="entry name" value="SUBTILASE_ASP"/>
    <property type="match status" value="1"/>
</dbReference>
<comment type="caution">
    <text evidence="9">The sequence shown here is derived from an EMBL/GenBank/DDBJ whole genome shotgun (WGS) entry which is preliminary data.</text>
</comment>
<evidence type="ECO:0000256" key="6">
    <source>
        <dbReference type="PROSITE-ProRule" id="PRU01240"/>
    </source>
</evidence>
<gene>
    <name evidence="9" type="ORF">FMAN_06004</name>
</gene>
<dbReference type="PROSITE" id="PS51892">
    <property type="entry name" value="SUBTILASE"/>
    <property type="match status" value="1"/>
</dbReference>
<dbReference type="AlphaFoldDB" id="A0A1L7SW90"/>
<dbReference type="PROSITE" id="PS00137">
    <property type="entry name" value="SUBTILASE_HIS"/>
    <property type="match status" value="1"/>
</dbReference>
<comment type="similarity">
    <text evidence="1 6 7">Belongs to the peptidase S8 family.</text>
</comment>
<keyword evidence="10" id="KW-1185">Reference proteome</keyword>
<keyword evidence="2 6" id="KW-0645">Protease</keyword>
<dbReference type="PROSITE" id="PS00138">
    <property type="entry name" value="SUBTILASE_SER"/>
    <property type="match status" value="1"/>
</dbReference>
<name>A0A1L7SW90_FUSMA</name>
<evidence type="ECO:0000313" key="9">
    <source>
        <dbReference type="EMBL" id="CVK86727.1"/>
    </source>
</evidence>
<sequence length="894" mass="98416">MSWLTLQSLAKDIRYMKRQGKITLSVIPKHSTLNHATATGKFALVAPFRGPSEDCNVNNASSRDLADHANIPKKHQYYGSITSDIYVLLALVLFSTNDSSSLIIPSNHPATMKSYNLLKVLLVAASVAVDVKAVNKPAVRSSRIGRTSAGNTRKFIVEVEPNQGTTAVTRQLLMKPDRKRPLFQSFDCSDVFSGMVVETDTHNMDTLLQMEGVVNVWQAHKVAMPKVEFSESGPSSSIRNHSIHHWTGVDKLHAAGIRGKGSTVAIIDTGIDYTHKALGGCFGPGCKVKGGYDLVGADWETHNERMHPKQPDNDPMDYQGHGTHVAGIIAAKNEWLTGVAPEAELLIYKVFSDDPWETDEETIMQALCDAYNAGADVITSSIGQPNGWSDNPWAMLASRLVDKGVVVIASAGNEGEFGPFYSSSGAVGRGVLAVAAANVTTKPNANRIGEDLGPLPVYFTTWGPTNELLLKPDITAPGYMIMSTVLNQSYEELSGTSMSAPYIAGIAALFVGQYGGRAFNGAGFAKMLRDRIASSGTTLPFVNNRLMRKYKASPFQVGTGLVDAWKVLNYDTQLEYEPFSLMDTELFRPRWTFNITNTGGRAHEYSFKLEPQAGFNIYDPEYGVALLYAIEPKNIVPPVRLPHRVLIEPGETRELSVAFGLPDVDDDYLPLYSGKVLINSDHGEKLAIPYGETLAGAAYDTEKAFDNMFIVDPFVTDPDKDSAWSFNIDRDASDFIEIGGRTSYACDNLRWDIFEQGWSESLWTYPPRVGRHGFIGSATTMRDAEEFWFFDPTVNDPNDTLPFPLKQQSRGFHVFWWFGKLANGTRIAPGNYTMRFAALRPYGNPNISDHWDVMNSPTASSIQVLPYNGTRNSTLKYRAPKYQAPSLGKALPKS</sequence>
<feature type="active site" description="Charge relay system" evidence="5 6">
    <location>
        <position position="497"/>
    </location>
</feature>
<dbReference type="GeneID" id="65085269"/>
<dbReference type="InterPro" id="IPR036852">
    <property type="entry name" value="Peptidase_S8/S53_dom_sf"/>
</dbReference>
<reference evidence="10" key="1">
    <citation type="journal article" date="2016" name="Genome Biol. Evol.">
        <title>Comparative 'omics' of the Fusarium fujikuroi species complex highlights differences in genetic potential and metabolite synthesis.</title>
        <authorList>
            <person name="Niehaus E.-M."/>
            <person name="Muensterkoetter M."/>
            <person name="Proctor R.H."/>
            <person name="Brown D.W."/>
            <person name="Sharon A."/>
            <person name="Idan Y."/>
            <person name="Oren-Young L."/>
            <person name="Sieber C.M."/>
            <person name="Novak O."/>
            <person name="Pencik A."/>
            <person name="Tarkowska D."/>
            <person name="Hromadova K."/>
            <person name="Freeman S."/>
            <person name="Maymon M."/>
            <person name="Elazar M."/>
            <person name="Youssef S.A."/>
            <person name="El-Shabrawy E.S.M."/>
            <person name="Shalaby A.B.A."/>
            <person name="Houterman P."/>
            <person name="Brock N.L."/>
            <person name="Burkhardt I."/>
            <person name="Tsavkelova E.A."/>
            <person name="Dickschat J.S."/>
            <person name="Galuszka P."/>
            <person name="Gueldener U."/>
            <person name="Tudzynski B."/>
        </authorList>
    </citation>
    <scope>NUCLEOTIDE SEQUENCE [LARGE SCALE GENOMIC DNA]</scope>
    <source>
        <strain evidence="10">MRC7560</strain>
    </source>
</reference>
<dbReference type="PRINTS" id="PR00723">
    <property type="entry name" value="SUBTILISIN"/>
</dbReference>
<dbReference type="PANTHER" id="PTHR43806">
    <property type="entry name" value="PEPTIDASE S8"/>
    <property type="match status" value="1"/>
</dbReference>
<proteinExistence type="inferred from homology"/>
<evidence type="ECO:0000256" key="7">
    <source>
        <dbReference type="RuleBase" id="RU003355"/>
    </source>
</evidence>
<dbReference type="EMBL" id="FCQH01000002">
    <property type="protein sequence ID" value="CVK86727.1"/>
    <property type="molecule type" value="Genomic_DNA"/>
</dbReference>
<dbReference type="GO" id="GO:0006508">
    <property type="term" value="P:proteolysis"/>
    <property type="evidence" value="ECO:0007669"/>
    <property type="project" value="UniProtKB-KW"/>
</dbReference>
<dbReference type="InterPro" id="IPR022398">
    <property type="entry name" value="Peptidase_S8_His-AS"/>
</dbReference>
<dbReference type="VEuPathDB" id="FungiDB:FMAN_06004"/>
<dbReference type="InterPro" id="IPR050131">
    <property type="entry name" value="Peptidase_S8_subtilisin-like"/>
</dbReference>
<evidence type="ECO:0000256" key="3">
    <source>
        <dbReference type="ARBA" id="ARBA00022801"/>
    </source>
</evidence>
<dbReference type="Pfam" id="PF00082">
    <property type="entry name" value="Peptidase_S8"/>
    <property type="match status" value="1"/>
</dbReference>
<dbReference type="InterPro" id="IPR023827">
    <property type="entry name" value="Peptidase_S8_Asp-AS"/>
</dbReference>
<evidence type="ECO:0000256" key="5">
    <source>
        <dbReference type="PIRSR" id="PIRSR615500-1"/>
    </source>
</evidence>
<feature type="domain" description="Peptidase S8/S53" evidence="8">
    <location>
        <begin position="259"/>
        <end position="514"/>
    </location>
</feature>
<accession>A0A1L7SW90</accession>